<comment type="caution">
    <text evidence="4">The sequence shown here is derived from an EMBL/GenBank/DDBJ whole genome shotgun (WGS) entry which is preliminary data.</text>
</comment>
<dbReference type="CDD" id="cd03801">
    <property type="entry name" value="GT4_PimA-like"/>
    <property type="match status" value="1"/>
</dbReference>
<evidence type="ECO:0000259" key="3">
    <source>
        <dbReference type="Pfam" id="PF13439"/>
    </source>
</evidence>
<evidence type="ECO:0000256" key="1">
    <source>
        <dbReference type="ARBA" id="ARBA00022679"/>
    </source>
</evidence>
<gene>
    <name evidence="4" type="ORF">Abin_003_039</name>
</gene>
<dbReference type="NCBIfam" id="TIGR04047">
    <property type="entry name" value="MSMEG_0565_glyc"/>
    <property type="match status" value="1"/>
</dbReference>
<accession>A0ABQ0K380</accession>
<dbReference type="InterPro" id="IPR001296">
    <property type="entry name" value="Glyco_trans_1"/>
</dbReference>
<dbReference type="Pfam" id="PF00534">
    <property type="entry name" value="Glycos_transf_1"/>
    <property type="match status" value="1"/>
</dbReference>
<feature type="domain" description="Glycosyl transferase family 1" evidence="2">
    <location>
        <begin position="195"/>
        <end position="355"/>
    </location>
</feature>
<dbReference type="PANTHER" id="PTHR46401">
    <property type="entry name" value="GLYCOSYLTRANSFERASE WBBK-RELATED"/>
    <property type="match status" value="1"/>
</dbReference>
<dbReference type="EMBL" id="BAMW01000003">
    <property type="protein sequence ID" value="GAN61922.1"/>
    <property type="molecule type" value="Genomic_DNA"/>
</dbReference>
<organism evidence="4 5">
    <name type="scientific">Acetobacter indonesiensis</name>
    <dbReference type="NCBI Taxonomy" id="104101"/>
    <lineage>
        <taxon>Bacteria</taxon>
        <taxon>Pseudomonadati</taxon>
        <taxon>Pseudomonadota</taxon>
        <taxon>Alphaproteobacteria</taxon>
        <taxon>Acetobacterales</taxon>
        <taxon>Acetobacteraceae</taxon>
        <taxon>Acetobacter</taxon>
    </lineage>
</organism>
<dbReference type="SUPFAM" id="SSF53756">
    <property type="entry name" value="UDP-Glycosyltransferase/glycogen phosphorylase"/>
    <property type="match status" value="1"/>
</dbReference>
<protein>
    <submittedName>
        <fullName evidence="4">Glycosyl transferase</fullName>
    </submittedName>
</protein>
<proteinExistence type="predicted"/>
<name>A0ABQ0K380_9PROT</name>
<dbReference type="Gene3D" id="3.40.50.2000">
    <property type="entry name" value="Glycogen Phosphorylase B"/>
    <property type="match status" value="2"/>
</dbReference>
<dbReference type="Pfam" id="PF13439">
    <property type="entry name" value="Glyco_transf_4"/>
    <property type="match status" value="1"/>
</dbReference>
<dbReference type="InterPro" id="IPR028098">
    <property type="entry name" value="Glyco_trans_4-like_N"/>
</dbReference>
<dbReference type="PANTHER" id="PTHR46401:SF2">
    <property type="entry name" value="GLYCOSYLTRANSFERASE WBBK-RELATED"/>
    <property type="match status" value="1"/>
</dbReference>
<evidence type="ECO:0000313" key="5">
    <source>
        <dbReference type="Proteomes" id="UP000032673"/>
    </source>
</evidence>
<evidence type="ECO:0000259" key="2">
    <source>
        <dbReference type="Pfam" id="PF00534"/>
    </source>
</evidence>
<dbReference type="GO" id="GO:0016740">
    <property type="term" value="F:transferase activity"/>
    <property type="evidence" value="ECO:0007669"/>
    <property type="project" value="UniProtKB-KW"/>
</dbReference>
<keyword evidence="1 4" id="KW-0808">Transferase</keyword>
<dbReference type="InterPro" id="IPR023986">
    <property type="entry name" value="GlycosylTfrase_MSMEG0565"/>
</dbReference>
<sequence length="403" mass="43804">MGSDPNAAYGVERMRLSIGILTHSTNPRGGVVHGMALAEALHDAWHDVTLIAPDDTGRGFFRTPRCATLCIPAVPERDLPTLVERRIGEIKDALRGRTFDVLHAQDPISSNALADLQAEGKIKAFARTVHHLDSFTNPLLAARQERGFTAATSLLSVSAVWEKHLSEQYGLKAPVVGNGVDPIRFTSLPTTQDATLRARYHLPSGKRLILAVGGVERRKNTVQLLDAFIALRQQGADLHLVVVGGASLLDHSSYRTLFDTRQKESGESAHVTLTGPVAEDDMPAFYRQAAVLAYPSSTEGFGLCPLEALACGTPVIVPDMPPFTEHFAPEDVLWCRSGHPDTLLLALRDALTPQNQERFSVKGPATASRFTWQAVAARHFPVYRHLAGFSHTSAPNQEVSTHA</sequence>
<evidence type="ECO:0000313" key="4">
    <source>
        <dbReference type="EMBL" id="GAN61922.1"/>
    </source>
</evidence>
<dbReference type="Proteomes" id="UP000032673">
    <property type="component" value="Unassembled WGS sequence"/>
</dbReference>
<reference evidence="4 5" key="1">
    <citation type="submission" date="2012-11" db="EMBL/GenBank/DDBJ databases">
        <title>Whole genome sequence of Acetobacter indonesiensis 5H-1.</title>
        <authorList>
            <person name="Azuma Y."/>
            <person name="Higashiura N."/>
            <person name="Hirakawa H."/>
            <person name="Matsushita K."/>
        </authorList>
    </citation>
    <scope>NUCLEOTIDE SEQUENCE [LARGE SCALE GENOMIC DNA]</scope>
    <source>
        <strain evidence="4 5">5H-1</strain>
    </source>
</reference>
<feature type="domain" description="Glycosyltransferase subfamily 4-like N-terminal" evidence="3">
    <location>
        <begin position="29"/>
        <end position="182"/>
    </location>
</feature>
<keyword evidence="5" id="KW-1185">Reference proteome</keyword>